<name>A0A7M1B264_9BACT</name>
<dbReference type="PANTHER" id="PTHR42741">
    <property type="entry name" value="NITROREDUCTASE FAMILY PROTEIN"/>
    <property type="match status" value="1"/>
</dbReference>
<accession>A0A7M1B264</accession>
<keyword evidence="3" id="KW-1185">Reference proteome</keyword>
<dbReference type="NCBIfam" id="TIGR03605">
    <property type="entry name" value="antibiot_sagB"/>
    <property type="match status" value="1"/>
</dbReference>
<organism evidence="2 3">
    <name type="scientific">Sulfurimonas sediminis</name>
    <dbReference type="NCBI Taxonomy" id="2590020"/>
    <lineage>
        <taxon>Bacteria</taxon>
        <taxon>Pseudomonadati</taxon>
        <taxon>Campylobacterota</taxon>
        <taxon>Epsilonproteobacteria</taxon>
        <taxon>Campylobacterales</taxon>
        <taxon>Sulfurimonadaceae</taxon>
        <taxon>Sulfurimonas</taxon>
    </lineage>
</organism>
<dbReference type="Proteomes" id="UP000593719">
    <property type="component" value="Chromosome"/>
</dbReference>
<dbReference type="EMBL" id="CP041235">
    <property type="protein sequence ID" value="QOP42752.1"/>
    <property type="molecule type" value="Genomic_DNA"/>
</dbReference>
<feature type="domain" description="Nitroreductase" evidence="1">
    <location>
        <begin position="416"/>
        <end position="501"/>
    </location>
</feature>
<feature type="domain" description="Nitroreductase" evidence="1">
    <location>
        <begin position="103"/>
        <end position="222"/>
    </location>
</feature>
<evidence type="ECO:0000259" key="1">
    <source>
        <dbReference type="Pfam" id="PF00881"/>
    </source>
</evidence>
<proteinExistence type="predicted"/>
<dbReference type="CDD" id="cd02142">
    <property type="entry name" value="McbC_SagB-like_oxidoreductase"/>
    <property type="match status" value="1"/>
</dbReference>
<dbReference type="Gene3D" id="3.40.109.10">
    <property type="entry name" value="NADH Oxidase"/>
    <property type="match status" value="2"/>
</dbReference>
<evidence type="ECO:0000313" key="2">
    <source>
        <dbReference type="EMBL" id="QOP42752.1"/>
    </source>
</evidence>
<sequence length="515" mass="58572">MNKELQTVFHYHETTKHSQKRYAKSLGYMDWATQPDPFRIYKGAKSLTLPLSFDNPTPPYSLLDEELPSAPLMLESLSQLLQFSMGIAAWKSSGGSSWAVRCNASSGNLHPTESYLILPPMMGGAKSSVSHYAPKNHALEILAEFDTNFFETLPNESFLIALSSIAWREAWKYGERAFRYVQLDAGHAWQALVVSAKMLGWKITRIDNVSDKQIAKIIGLDQENRFFEDEKPDMLLIVSKEESSPNLDVTPLIDALPNKYEGIANKLSPSIYEWKLIDEVEKATSVMQISQAQRDRCKVAREPSRESKEVVLSRRSVHVMDKEKSKISKKQFHALLRSVDCSLDGKENAAHLAIFVHRVEEYDQGLYLHVRNQKDLEDFKKEFHDAFLWRKTDFENLYLLEIADFTKASKIISCNQDIASDGAFSLGMICRYSEELLAYNAHRYKELYWECGMTGQQLYLEATALGLSGTGIGCFLDDLMNVNVLGLKNNLYQSLYHFTVGVGYVDSRIETKPAY</sequence>
<dbReference type="SUPFAM" id="SSF55469">
    <property type="entry name" value="FMN-dependent nitroreductase-like"/>
    <property type="match status" value="2"/>
</dbReference>
<dbReference type="GO" id="GO:0016491">
    <property type="term" value="F:oxidoreductase activity"/>
    <property type="evidence" value="ECO:0007669"/>
    <property type="project" value="InterPro"/>
</dbReference>
<dbReference type="InterPro" id="IPR029479">
    <property type="entry name" value="Nitroreductase"/>
</dbReference>
<evidence type="ECO:0000313" key="3">
    <source>
        <dbReference type="Proteomes" id="UP000593719"/>
    </source>
</evidence>
<protein>
    <submittedName>
        <fullName evidence="2">SagB/ThcOx family dehydrogenase</fullName>
    </submittedName>
</protein>
<gene>
    <name evidence="2" type="ORF">FJR45_01800</name>
</gene>
<dbReference type="RefSeq" id="WP_193151087.1">
    <property type="nucleotide sequence ID" value="NZ_CP041235.1"/>
</dbReference>
<dbReference type="AlphaFoldDB" id="A0A7M1B264"/>
<dbReference type="PANTHER" id="PTHR42741:SF3">
    <property type="entry name" value="NITROREDUCTASE FAMILY PROTEIN"/>
    <property type="match status" value="1"/>
</dbReference>
<dbReference type="Pfam" id="PF00881">
    <property type="entry name" value="Nitroreductase"/>
    <property type="match status" value="2"/>
</dbReference>
<reference evidence="2 3" key="1">
    <citation type="submission" date="2019-06" db="EMBL/GenBank/DDBJ databases">
        <title>Sulfurimonas gotlandica sp. nov., a chemoautotrophic and psychrotolerant epsilonproteobacterium isolated from a pelagic redoxcline, and an emended description of the genus Sulfurimonas.</title>
        <authorList>
            <person name="Wang S."/>
            <person name="Jiang L."/>
            <person name="Shao Z."/>
        </authorList>
    </citation>
    <scope>NUCLEOTIDE SEQUENCE [LARGE SCALE GENOMIC DNA]</scope>
    <source>
        <strain evidence="2 3">S2-6</strain>
    </source>
</reference>
<dbReference type="KEGG" id="ssei:FJR45_01800"/>
<dbReference type="InterPro" id="IPR020051">
    <property type="entry name" value="SagB-type_dehydrogenase"/>
</dbReference>
<dbReference type="InterPro" id="IPR000415">
    <property type="entry name" value="Nitroreductase-like"/>
</dbReference>